<dbReference type="SUPFAM" id="SSF55874">
    <property type="entry name" value="ATPase domain of HSP90 chaperone/DNA topoisomerase II/histidine kinase"/>
    <property type="match status" value="1"/>
</dbReference>
<name>A0ABX1V9I4_9PLAN</name>
<feature type="transmembrane region" description="Helical" evidence="1">
    <location>
        <begin position="24"/>
        <end position="43"/>
    </location>
</feature>
<accession>A0ABX1V9I4</accession>
<proteinExistence type="predicted"/>
<protein>
    <recommendedName>
        <fullName evidence="4">ATP-binding protein</fullName>
    </recommendedName>
</protein>
<comment type="caution">
    <text evidence="2">The sequence shown here is derived from an EMBL/GenBank/DDBJ whole genome shotgun (WGS) entry which is preliminary data.</text>
</comment>
<dbReference type="RefSeq" id="WP_171182572.1">
    <property type="nucleotide sequence ID" value="NZ_WTPX01000002.1"/>
</dbReference>
<dbReference type="InterPro" id="IPR036890">
    <property type="entry name" value="HATPase_C_sf"/>
</dbReference>
<gene>
    <name evidence="2" type="ORF">LzC2_01000</name>
</gene>
<evidence type="ECO:0008006" key="4">
    <source>
        <dbReference type="Google" id="ProtNLM"/>
    </source>
</evidence>
<evidence type="ECO:0000256" key="1">
    <source>
        <dbReference type="SAM" id="Phobius"/>
    </source>
</evidence>
<evidence type="ECO:0000313" key="3">
    <source>
        <dbReference type="Proteomes" id="UP000609651"/>
    </source>
</evidence>
<keyword evidence="1" id="KW-0812">Transmembrane</keyword>
<keyword evidence="3" id="KW-1185">Reference proteome</keyword>
<evidence type="ECO:0000313" key="2">
    <source>
        <dbReference type="EMBL" id="NNJ24053.1"/>
    </source>
</evidence>
<keyword evidence="1" id="KW-0472">Membrane</keyword>
<organism evidence="2 3">
    <name type="scientific">Alienimonas chondri</name>
    <dbReference type="NCBI Taxonomy" id="2681879"/>
    <lineage>
        <taxon>Bacteria</taxon>
        <taxon>Pseudomonadati</taxon>
        <taxon>Planctomycetota</taxon>
        <taxon>Planctomycetia</taxon>
        <taxon>Planctomycetales</taxon>
        <taxon>Planctomycetaceae</taxon>
        <taxon>Alienimonas</taxon>
    </lineage>
</organism>
<keyword evidence="1" id="KW-1133">Transmembrane helix</keyword>
<dbReference type="EMBL" id="WTPX01000002">
    <property type="protein sequence ID" value="NNJ24053.1"/>
    <property type="molecule type" value="Genomic_DNA"/>
</dbReference>
<feature type="transmembrane region" description="Helical" evidence="1">
    <location>
        <begin position="49"/>
        <end position="68"/>
    </location>
</feature>
<reference evidence="2 3" key="1">
    <citation type="journal article" date="2020" name="Syst. Appl. Microbiol.">
        <title>Alienimonas chondri sp. nov., a novel planctomycete isolated from the biofilm of the red alga Chondrus crispus.</title>
        <authorList>
            <person name="Vitorino I."/>
            <person name="Albuquerque L."/>
            <person name="Wiegand S."/>
            <person name="Kallscheuer N."/>
            <person name="da Costa M.S."/>
            <person name="Lobo-da-Cunha A."/>
            <person name="Jogler C."/>
            <person name="Lage O.M."/>
        </authorList>
    </citation>
    <scope>NUCLEOTIDE SEQUENCE [LARGE SCALE GENOMIC DNA]</scope>
    <source>
        <strain evidence="2 3">LzC2</strain>
    </source>
</reference>
<dbReference type="Proteomes" id="UP000609651">
    <property type="component" value="Unassembled WGS sequence"/>
</dbReference>
<sequence>MPPPPPAHDSELDRCSQRLGLERPVLTVTGAVGLLLGSLAWVVTGQFAAAPLVFAASLTTAVALAAVLHGQASVADAQTQALAADLKAACGRLEQLRRADARPPALPDHEPDQPRDYELNDLLSQCLAARRAEARAKCVTLRTQPSDMYLAVHAAAGDLAEALSALLSDALAASARGTVVFVRTRLDFDRAVVEVERAGTRSADGFTEVAPGETRTLPFPHIAGVEGGRLTAQSLSGGGNVTALSLPFGHKAGRVPEVPADETPTAPFPPLYASREIAEPICV</sequence>
<dbReference type="Gene3D" id="3.30.565.10">
    <property type="entry name" value="Histidine kinase-like ATPase, C-terminal domain"/>
    <property type="match status" value="1"/>
</dbReference>